<dbReference type="Proteomes" id="UP001063368">
    <property type="component" value="Chromosome"/>
</dbReference>
<proteinExistence type="predicted"/>
<keyword evidence="3" id="KW-1185">Reference proteome</keyword>
<name>A0ABY6FU56_9MICC</name>
<feature type="compositionally biased region" description="Basic and acidic residues" evidence="1">
    <location>
        <begin position="1"/>
        <end position="13"/>
    </location>
</feature>
<feature type="region of interest" description="Disordered" evidence="1">
    <location>
        <begin position="1"/>
        <end position="31"/>
    </location>
</feature>
<evidence type="ECO:0000313" key="2">
    <source>
        <dbReference type="EMBL" id="UYB36645.1"/>
    </source>
</evidence>
<evidence type="ECO:0000256" key="1">
    <source>
        <dbReference type="SAM" id="MobiDB-lite"/>
    </source>
</evidence>
<organism evidence="2 3">
    <name type="scientific">Arthrobacter koreensis</name>
    <dbReference type="NCBI Taxonomy" id="199136"/>
    <lineage>
        <taxon>Bacteria</taxon>
        <taxon>Bacillati</taxon>
        <taxon>Actinomycetota</taxon>
        <taxon>Actinomycetes</taxon>
        <taxon>Micrococcales</taxon>
        <taxon>Micrococcaceae</taxon>
        <taxon>Arthrobacter</taxon>
    </lineage>
</organism>
<dbReference type="EMBL" id="CP106856">
    <property type="protein sequence ID" value="UYB36645.1"/>
    <property type="molecule type" value="Genomic_DNA"/>
</dbReference>
<accession>A0ABY6FU56</accession>
<gene>
    <name evidence="2" type="ORF">N9A08_02875</name>
</gene>
<evidence type="ECO:0000313" key="3">
    <source>
        <dbReference type="Proteomes" id="UP001063368"/>
    </source>
</evidence>
<reference evidence="2" key="1">
    <citation type="submission" date="2022-09" db="EMBL/GenBank/DDBJ databases">
        <authorList>
            <person name="Li D."/>
            <person name="Cheng J."/>
            <person name="Li Y."/>
        </authorList>
    </citation>
    <scope>NUCLEOTIDE SEQUENCE</scope>
    <source>
        <strain evidence="2">DL</strain>
    </source>
</reference>
<feature type="compositionally biased region" description="Basic and acidic residues" evidence="1">
    <location>
        <begin position="62"/>
        <end position="93"/>
    </location>
</feature>
<protein>
    <submittedName>
        <fullName evidence="2">Uncharacterized protein</fullName>
    </submittedName>
</protein>
<feature type="region of interest" description="Disordered" evidence="1">
    <location>
        <begin position="59"/>
        <end position="106"/>
    </location>
</feature>
<sequence length="106" mass="11537">MPVHGNREQRIEGAGRNQEQDAAQQDAADPRCRPDIAHSCCERFAKLLAVLGALRCAAPEEDGQRCTEEGQRVESEDEGRAGGRDQHTAERRAHGAGRVDCNGPEC</sequence>